<dbReference type="InterPro" id="IPR000626">
    <property type="entry name" value="Ubiquitin-like_dom"/>
</dbReference>
<organism evidence="6">
    <name type="scientific">Fagus sylvatica</name>
    <name type="common">Beechnut</name>
    <dbReference type="NCBI Taxonomy" id="28930"/>
    <lineage>
        <taxon>Eukaryota</taxon>
        <taxon>Viridiplantae</taxon>
        <taxon>Streptophyta</taxon>
        <taxon>Embryophyta</taxon>
        <taxon>Tracheophyta</taxon>
        <taxon>Spermatophyta</taxon>
        <taxon>Magnoliopsida</taxon>
        <taxon>eudicotyledons</taxon>
        <taxon>Gunneridae</taxon>
        <taxon>Pentapetalae</taxon>
        <taxon>rosids</taxon>
        <taxon>fabids</taxon>
        <taxon>Fagales</taxon>
        <taxon>Fagaceae</taxon>
        <taxon>Fagus</taxon>
    </lineage>
</organism>
<dbReference type="GO" id="GO:0000774">
    <property type="term" value="F:adenyl-nucleotide exchange factor activity"/>
    <property type="evidence" value="ECO:0007669"/>
    <property type="project" value="TreeGrafter"/>
</dbReference>
<feature type="region of interest" description="Disordered" evidence="3">
    <location>
        <begin position="230"/>
        <end position="279"/>
    </location>
</feature>
<feature type="compositionally biased region" description="Polar residues" evidence="3">
    <location>
        <begin position="235"/>
        <end position="253"/>
    </location>
</feature>
<evidence type="ECO:0000259" key="4">
    <source>
        <dbReference type="PROSITE" id="PS50053"/>
    </source>
</evidence>
<dbReference type="SMART" id="SM00264">
    <property type="entry name" value="BAG"/>
    <property type="match status" value="1"/>
</dbReference>
<reference evidence="6" key="1">
    <citation type="submission" date="2018-02" db="EMBL/GenBank/DDBJ databases">
        <authorList>
            <person name="Cohen D.B."/>
            <person name="Kent A.D."/>
        </authorList>
    </citation>
    <scope>NUCLEOTIDE SEQUENCE</scope>
</reference>
<dbReference type="PANTHER" id="PTHR12329:SF36">
    <property type="entry name" value="UBIQUITIN-LIKE DOMAIN-CONTAINING PROTEIN"/>
    <property type="match status" value="1"/>
</dbReference>
<evidence type="ECO:0000256" key="1">
    <source>
        <dbReference type="ARBA" id="ARBA00023186"/>
    </source>
</evidence>
<dbReference type="EMBL" id="OIVN01001068">
    <property type="protein sequence ID" value="SPC89450.1"/>
    <property type="molecule type" value="Genomic_DNA"/>
</dbReference>
<dbReference type="InterPro" id="IPR029071">
    <property type="entry name" value="Ubiquitin-like_domsf"/>
</dbReference>
<dbReference type="InterPro" id="IPR036533">
    <property type="entry name" value="BAG_dom_sf"/>
</dbReference>
<dbReference type="GO" id="GO:0050821">
    <property type="term" value="P:protein stabilization"/>
    <property type="evidence" value="ECO:0007669"/>
    <property type="project" value="TreeGrafter"/>
</dbReference>
<evidence type="ECO:0008006" key="7">
    <source>
        <dbReference type="Google" id="ProtNLM"/>
    </source>
</evidence>
<comment type="function">
    <text evidence="2">Co-chaperone that regulates diverse cellular pathways, such as programmed cell death and stress responses.</text>
</comment>
<dbReference type="SUPFAM" id="SSF63491">
    <property type="entry name" value="BAG domain"/>
    <property type="match status" value="1"/>
</dbReference>
<evidence type="ECO:0000256" key="3">
    <source>
        <dbReference type="SAM" id="MobiDB-lite"/>
    </source>
</evidence>
<feature type="domain" description="Ubiquitin-like" evidence="4">
    <location>
        <begin position="50"/>
        <end position="120"/>
    </location>
</feature>
<protein>
    <recommendedName>
        <fullName evidence="7">Ubiquitin-like domain-containing protein</fullName>
    </recommendedName>
</protein>
<evidence type="ECO:0000313" key="6">
    <source>
        <dbReference type="EMBL" id="SPC89450.1"/>
    </source>
</evidence>
<dbReference type="Gene3D" id="1.20.58.120">
    <property type="entry name" value="BAG domain"/>
    <property type="match status" value="1"/>
</dbReference>
<feature type="compositionally biased region" description="Polar residues" evidence="3">
    <location>
        <begin position="7"/>
        <end position="16"/>
    </location>
</feature>
<dbReference type="SUPFAM" id="SSF54236">
    <property type="entry name" value="Ubiquitin-like"/>
    <property type="match status" value="1"/>
</dbReference>
<sequence>MKPMKSKMNSMFSNTVGDGGNRNVEDLEIRPGGMLVQKREMNQGSTVSIPTIKVRVKYGSLYHEIHISSQASFGDLKKMLAEPTGLHHLDQKLIFKKKERDSKAYLDAARVKDGSKIELVEDIVSRERRCLEMLKNAKVEKASKSLSEISLEVDKIAGQVTALEATVSRGGKITVMDVESLTEMLMANLVKLDEIVVDGDLKLQRRVQVKRVQKHIESLDKLKLHCSMPGGSGGNSTKIPQQQRAHSSRQMSMPMQKHQVQLKKMESKGQKQGLQQQPLQHSESFVVTTQWETFE</sequence>
<gene>
    <name evidence="6" type="ORF">FSB_LOCUS17332</name>
</gene>
<evidence type="ECO:0000259" key="5">
    <source>
        <dbReference type="PROSITE" id="PS51035"/>
    </source>
</evidence>
<dbReference type="PANTHER" id="PTHR12329">
    <property type="entry name" value="BCL2-ASSOCIATED ATHANOGENE"/>
    <property type="match status" value="1"/>
</dbReference>
<feature type="domain" description="BAG" evidence="5">
    <location>
        <begin position="145"/>
        <end position="223"/>
    </location>
</feature>
<dbReference type="PROSITE" id="PS50053">
    <property type="entry name" value="UBIQUITIN_2"/>
    <property type="match status" value="1"/>
</dbReference>
<dbReference type="PROSITE" id="PS51035">
    <property type="entry name" value="BAG"/>
    <property type="match status" value="1"/>
</dbReference>
<dbReference type="FunFam" id="3.10.20.90:FF:000298">
    <property type="entry name" value="BAG family molecular chaperone regulator 1"/>
    <property type="match status" value="1"/>
</dbReference>
<dbReference type="Pfam" id="PF02179">
    <property type="entry name" value="BAG"/>
    <property type="match status" value="1"/>
</dbReference>
<evidence type="ECO:0000256" key="2">
    <source>
        <dbReference type="ARBA" id="ARBA00058673"/>
    </source>
</evidence>
<accession>A0A2N9FQR8</accession>
<dbReference type="InterPro" id="IPR039773">
    <property type="entry name" value="BAG_chaperone_regulator"/>
</dbReference>
<feature type="compositionally biased region" description="Low complexity" evidence="3">
    <location>
        <begin position="270"/>
        <end position="279"/>
    </location>
</feature>
<name>A0A2N9FQR8_FAGSY</name>
<keyword evidence="1" id="KW-0143">Chaperone</keyword>
<feature type="region of interest" description="Disordered" evidence="3">
    <location>
        <begin position="1"/>
        <end position="23"/>
    </location>
</feature>
<dbReference type="AlphaFoldDB" id="A0A2N9FQR8"/>
<dbReference type="Gene3D" id="3.10.20.90">
    <property type="entry name" value="Phosphatidylinositol 3-kinase Catalytic Subunit, Chain A, domain 1"/>
    <property type="match status" value="1"/>
</dbReference>
<dbReference type="InterPro" id="IPR003103">
    <property type="entry name" value="BAG_domain"/>
</dbReference>
<proteinExistence type="predicted"/>
<dbReference type="GO" id="GO:0051087">
    <property type="term" value="F:protein-folding chaperone binding"/>
    <property type="evidence" value="ECO:0007669"/>
    <property type="project" value="InterPro"/>
</dbReference>
<dbReference type="GO" id="GO:0005737">
    <property type="term" value="C:cytoplasm"/>
    <property type="evidence" value="ECO:0007669"/>
    <property type="project" value="TreeGrafter"/>
</dbReference>